<reference evidence="1" key="1">
    <citation type="submission" date="2023-03" db="EMBL/GenBank/DDBJ databases">
        <title>Chromosome-level genomes of two armyworms, Mythimna separata and Mythimna loreyi, provide insights into the biosynthesis and reception of sex pheromones.</title>
        <authorList>
            <person name="Zhao H."/>
        </authorList>
    </citation>
    <scope>NUCLEOTIDE SEQUENCE</scope>
    <source>
        <strain evidence="1">BeijingLab</strain>
        <tissue evidence="1">Pupa</tissue>
    </source>
</reference>
<proteinExistence type="predicted"/>
<name>A0AAD7YDM6_MYTSE</name>
<evidence type="ECO:0000313" key="2">
    <source>
        <dbReference type="Proteomes" id="UP001231518"/>
    </source>
</evidence>
<keyword evidence="2" id="KW-1185">Reference proteome</keyword>
<sequence>MVRGYRTISREAASLLAGLPPWDLEATALERMHDLRVDMQRRAGAKFRCQSRYGGQSSGGISGWHGDGDCCYPVLGPPS</sequence>
<accession>A0AAD7YDM6</accession>
<organism evidence="1 2">
    <name type="scientific">Mythimna separata</name>
    <name type="common">Oriental armyworm</name>
    <name type="synonym">Pseudaletia separata</name>
    <dbReference type="NCBI Taxonomy" id="271217"/>
    <lineage>
        <taxon>Eukaryota</taxon>
        <taxon>Metazoa</taxon>
        <taxon>Ecdysozoa</taxon>
        <taxon>Arthropoda</taxon>
        <taxon>Hexapoda</taxon>
        <taxon>Insecta</taxon>
        <taxon>Pterygota</taxon>
        <taxon>Neoptera</taxon>
        <taxon>Endopterygota</taxon>
        <taxon>Lepidoptera</taxon>
        <taxon>Glossata</taxon>
        <taxon>Ditrysia</taxon>
        <taxon>Noctuoidea</taxon>
        <taxon>Noctuidae</taxon>
        <taxon>Noctuinae</taxon>
        <taxon>Hadenini</taxon>
        <taxon>Mythimna</taxon>
    </lineage>
</organism>
<gene>
    <name evidence="1" type="ORF">PYW07_008683</name>
</gene>
<evidence type="ECO:0000313" key="1">
    <source>
        <dbReference type="EMBL" id="KAJ8711441.1"/>
    </source>
</evidence>
<dbReference type="AlphaFoldDB" id="A0AAD7YDM6"/>
<comment type="caution">
    <text evidence="1">The sequence shown here is derived from an EMBL/GenBank/DDBJ whole genome shotgun (WGS) entry which is preliminary data.</text>
</comment>
<dbReference type="EMBL" id="JARGEI010000022">
    <property type="protein sequence ID" value="KAJ8711441.1"/>
    <property type="molecule type" value="Genomic_DNA"/>
</dbReference>
<protein>
    <submittedName>
        <fullName evidence="1">Uncharacterized protein</fullName>
    </submittedName>
</protein>
<dbReference type="Proteomes" id="UP001231518">
    <property type="component" value="Chromosome 21"/>
</dbReference>